<dbReference type="PIRSF" id="PIRSF001221">
    <property type="entry name" value="Amidase_fungi"/>
    <property type="match status" value="1"/>
</dbReference>
<feature type="active site" description="Charge relay system" evidence="5">
    <location>
        <position position="207"/>
    </location>
</feature>
<organism evidence="7 8">
    <name type="scientific">Leucocoprinus leucothites</name>
    <dbReference type="NCBI Taxonomy" id="201217"/>
    <lineage>
        <taxon>Eukaryota</taxon>
        <taxon>Fungi</taxon>
        <taxon>Dikarya</taxon>
        <taxon>Basidiomycota</taxon>
        <taxon>Agaricomycotina</taxon>
        <taxon>Agaricomycetes</taxon>
        <taxon>Agaricomycetidae</taxon>
        <taxon>Agaricales</taxon>
        <taxon>Agaricineae</taxon>
        <taxon>Agaricaceae</taxon>
        <taxon>Leucocoprinus</taxon>
    </lineage>
</organism>
<sequence>MQGMSWQERAAAKRDQQLEAVPREWVLKNLPETTQLDVSEFPKACQFLSGSEMKITESPVDVLLMNLTKGTWTAVEVTIAFSKRAIIAHQLVNCLTEIFINSALTRAAGLDDHLRRTGSVVGPLHGLPISLKDQVGIKGLDATMGFVSNIGSPSTKNSVLADILENLGAVLYVKTNVPQGCMWGETYNYIFGRTLNPFNRSLTAGGSSGGEGALIALIGSPLGVGSDLGGSIRIPAAFNGVYGLRPSFNRIPYAGCVNTYEGQNSVLSVMGPMSMSMEGIRLFMKSVLMMKPWQYDPLVIRKQWNEDEYHLVDYNLGKELCFAVLWDDGETVPHPPVMRGLEVTKQALVQAGHKVIDWKPIRHSEINQVAGKIWSAVGDAELEAITANSGEPIIGTMETSIEDLSTISEPMHRWPPVSLTAFEYWQVNAKQRELRQLYLDHWRETVSVTGTGRPIDAIIAPVAPYVAPPHGGHIYPGYTCVWNFLDYPACVVPLGLKVDPLLDVKTPRDSFHNDADQKNWESYDPDVYKNAPIAIQVVGRTLEDEAVVGISEIVDRALKTYQSATKA</sequence>
<gene>
    <name evidence="7" type="ORF">D9756_002880</name>
</gene>
<proteinExistence type="inferred from homology"/>
<comment type="similarity">
    <text evidence="2">Belongs to the amidase family.</text>
</comment>
<dbReference type="InterPro" id="IPR020556">
    <property type="entry name" value="Amidase_CS"/>
</dbReference>
<dbReference type="PROSITE" id="PS00571">
    <property type="entry name" value="AMIDASES"/>
    <property type="match status" value="1"/>
</dbReference>
<keyword evidence="4" id="KW-0378">Hydrolase</keyword>
<evidence type="ECO:0000256" key="3">
    <source>
        <dbReference type="ARBA" id="ARBA00012922"/>
    </source>
</evidence>
<name>A0A8H5G692_9AGAR</name>
<dbReference type="GO" id="GO:0004040">
    <property type="term" value="F:amidase activity"/>
    <property type="evidence" value="ECO:0007669"/>
    <property type="project" value="UniProtKB-EC"/>
</dbReference>
<dbReference type="PANTHER" id="PTHR46072">
    <property type="entry name" value="AMIDASE-RELATED-RELATED"/>
    <property type="match status" value="1"/>
</dbReference>
<evidence type="ECO:0000313" key="7">
    <source>
        <dbReference type="EMBL" id="KAF5359209.1"/>
    </source>
</evidence>
<feature type="active site" description="Charge relay system" evidence="5">
    <location>
        <position position="132"/>
    </location>
</feature>
<keyword evidence="8" id="KW-1185">Reference proteome</keyword>
<dbReference type="Pfam" id="PF01425">
    <property type="entry name" value="Amidase"/>
    <property type="match status" value="1"/>
</dbReference>
<dbReference type="EMBL" id="JAACJO010000004">
    <property type="protein sequence ID" value="KAF5359209.1"/>
    <property type="molecule type" value="Genomic_DNA"/>
</dbReference>
<accession>A0A8H5G692</accession>
<dbReference type="PANTHER" id="PTHR46072:SF2">
    <property type="entry name" value="AMIDASE (EUROFUNG)"/>
    <property type="match status" value="1"/>
</dbReference>
<evidence type="ECO:0000256" key="2">
    <source>
        <dbReference type="ARBA" id="ARBA00009199"/>
    </source>
</evidence>
<dbReference type="InterPro" id="IPR023631">
    <property type="entry name" value="Amidase_dom"/>
</dbReference>
<dbReference type="AlphaFoldDB" id="A0A8H5G692"/>
<evidence type="ECO:0000256" key="5">
    <source>
        <dbReference type="PIRSR" id="PIRSR001221-1"/>
    </source>
</evidence>
<dbReference type="InterPro" id="IPR036928">
    <property type="entry name" value="AS_sf"/>
</dbReference>
<feature type="active site" description="Acyl-ester intermediate" evidence="5">
    <location>
        <position position="231"/>
    </location>
</feature>
<comment type="catalytic activity">
    <reaction evidence="1">
        <text>a monocarboxylic acid amide + H2O = a monocarboxylate + NH4(+)</text>
        <dbReference type="Rhea" id="RHEA:12020"/>
        <dbReference type="ChEBI" id="CHEBI:15377"/>
        <dbReference type="ChEBI" id="CHEBI:28938"/>
        <dbReference type="ChEBI" id="CHEBI:35757"/>
        <dbReference type="ChEBI" id="CHEBI:83628"/>
        <dbReference type="EC" id="3.5.1.4"/>
    </reaction>
</comment>
<feature type="domain" description="Amidase" evidence="6">
    <location>
        <begin position="76"/>
        <end position="547"/>
    </location>
</feature>
<evidence type="ECO:0000256" key="4">
    <source>
        <dbReference type="ARBA" id="ARBA00022801"/>
    </source>
</evidence>
<evidence type="ECO:0000256" key="1">
    <source>
        <dbReference type="ARBA" id="ARBA00001311"/>
    </source>
</evidence>
<comment type="caution">
    <text evidence="7">The sequence shown here is derived from an EMBL/GenBank/DDBJ whole genome shotgun (WGS) entry which is preliminary data.</text>
</comment>
<dbReference type="SUPFAM" id="SSF75304">
    <property type="entry name" value="Amidase signature (AS) enzymes"/>
    <property type="match status" value="1"/>
</dbReference>
<dbReference type="EC" id="3.5.1.4" evidence="3"/>
<protein>
    <recommendedName>
        <fullName evidence="3">amidase</fullName>
        <ecNumber evidence="3">3.5.1.4</ecNumber>
    </recommendedName>
</protein>
<reference evidence="7 8" key="1">
    <citation type="journal article" date="2020" name="ISME J.">
        <title>Uncovering the hidden diversity of litter-decomposition mechanisms in mushroom-forming fungi.</title>
        <authorList>
            <person name="Floudas D."/>
            <person name="Bentzer J."/>
            <person name="Ahren D."/>
            <person name="Johansson T."/>
            <person name="Persson P."/>
            <person name="Tunlid A."/>
        </authorList>
    </citation>
    <scope>NUCLEOTIDE SEQUENCE [LARGE SCALE GENOMIC DNA]</scope>
    <source>
        <strain evidence="7 8">CBS 146.42</strain>
    </source>
</reference>
<dbReference type="OrthoDB" id="6428749at2759"/>
<dbReference type="Proteomes" id="UP000559027">
    <property type="component" value="Unassembled WGS sequence"/>
</dbReference>
<dbReference type="Gene3D" id="3.90.1300.10">
    <property type="entry name" value="Amidase signature (AS) domain"/>
    <property type="match status" value="1"/>
</dbReference>
<evidence type="ECO:0000313" key="8">
    <source>
        <dbReference type="Proteomes" id="UP000559027"/>
    </source>
</evidence>
<evidence type="ECO:0000259" key="6">
    <source>
        <dbReference type="Pfam" id="PF01425"/>
    </source>
</evidence>